<dbReference type="AlphaFoldDB" id="A0A251WY18"/>
<comment type="caution">
    <text evidence="2">The sequence shown here is derived from an EMBL/GenBank/DDBJ whole genome shotgun (WGS) entry which is preliminary data.</text>
</comment>
<accession>A0A251WY18</accession>
<dbReference type="OrthoDB" id="196105at2"/>
<evidence type="ECO:0000259" key="1">
    <source>
        <dbReference type="PROSITE" id="PS50925"/>
    </source>
</evidence>
<dbReference type="PROSITE" id="PS50925">
    <property type="entry name" value="BLUF"/>
    <property type="match status" value="1"/>
</dbReference>
<dbReference type="Gene3D" id="3.30.70.100">
    <property type="match status" value="1"/>
</dbReference>
<dbReference type="Pfam" id="PF04940">
    <property type="entry name" value="BLUF"/>
    <property type="match status" value="1"/>
</dbReference>
<dbReference type="EMBL" id="MSPP01000003">
    <property type="protein sequence ID" value="OUD09272.1"/>
    <property type="molecule type" value="Genomic_DNA"/>
</dbReference>
<reference evidence="2 3" key="1">
    <citation type="submission" date="2016-12" db="EMBL/GenBank/DDBJ databases">
        <title>The draft genome sequence of HSLHS2.</title>
        <authorList>
            <person name="Hu D."/>
            <person name="Wang L."/>
            <person name="Shao Z."/>
        </authorList>
    </citation>
    <scope>NUCLEOTIDE SEQUENCE [LARGE SCALE GENOMIC DNA]</scope>
    <source>
        <strain evidence="2">MCCC 1A06712</strain>
    </source>
</reference>
<feature type="domain" description="BLUF" evidence="1">
    <location>
        <begin position="23"/>
        <end position="114"/>
    </location>
</feature>
<dbReference type="Proteomes" id="UP000194664">
    <property type="component" value="Unassembled WGS sequence"/>
</dbReference>
<dbReference type="GO" id="GO:0071949">
    <property type="term" value="F:FAD binding"/>
    <property type="evidence" value="ECO:0007669"/>
    <property type="project" value="InterPro"/>
</dbReference>
<dbReference type="RefSeq" id="WP_086451743.1">
    <property type="nucleotide sequence ID" value="NZ_MSPP01000003.1"/>
</dbReference>
<name>A0A251WY18_9RHOB</name>
<dbReference type="SUPFAM" id="SSF54975">
    <property type="entry name" value="Acylphosphatase/BLUF domain-like"/>
    <property type="match status" value="1"/>
</dbReference>
<evidence type="ECO:0000313" key="2">
    <source>
        <dbReference type="EMBL" id="OUD09272.1"/>
    </source>
</evidence>
<evidence type="ECO:0000313" key="3">
    <source>
        <dbReference type="Proteomes" id="UP000194664"/>
    </source>
</evidence>
<dbReference type="GO" id="GO:0009882">
    <property type="term" value="F:blue light photoreceptor activity"/>
    <property type="evidence" value="ECO:0007669"/>
    <property type="project" value="InterPro"/>
</dbReference>
<proteinExistence type="predicted"/>
<dbReference type="SMART" id="SM01034">
    <property type="entry name" value="BLUF"/>
    <property type="match status" value="1"/>
</dbReference>
<dbReference type="InterPro" id="IPR007024">
    <property type="entry name" value="BLUF_domain"/>
</dbReference>
<protein>
    <recommendedName>
        <fullName evidence="1">BLUF domain-containing protein</fullName>
    </recommendedName>
</protein>
<gene>
    <name evidence="2" type="ORF">BVC71_11285</name>
</gene>
<organism evidence="2 3">
    <name type="scientific">Marivivens niveibacter</name>
    <dbReference type="NCBI Taxonomy" id="1930667"/>
    <lineage>
        <taxon>Bacteria</taxon>
        <taxon>Pseudomonadati</taxon>
        <taxon>Pseudomonadota</taxon>
        <taxon>Alphaproteobacteria</taxon>
        <taxon>Rhodobacterales</taxon>
        <taxon>Paracoccaceae</taxon>
        <taxon>Marivivens group</taxon>
        <taxon>Marivivens</taxon>
    </lineage>
</organism>
<dbReference type="InterPro" id="IPR036046">
    <property type="entry name" value="Acylphosphatase-like_dom_sf"/>
</dbReference>
<sequence>MTVTSSNTDPRSAGAQEDSLGSIVRLIYVSIANADLNADDVVHILDNAKRRNEVNGLTGMLLFDEGQFWQVLEGEALFVQRTYERICLDKRHTNITTLSFEENIEPKFKDFSMGHPVDLTMIHEPVLSETLKSAGDSDKDAAKTASDKILRGFQSGGKWRGLLT</sequence>
<keyword evidence="3" id="KW-1185">Reference proteome</keyword>